<evidence type="ECO:0000313" key="2">
    <source>
        <dbReference type="EMBL" id="MED6243646.1"/>
    </source>
</evidence>
<feature type="region of interest" description="Disordered" evidence="1">
    <location>
        <begin position="31"/>
        <end position="51"/>
    </location>
</feature>
<name>A0ABU7B0X7_9TELE</name>
<evidence type="ECO:0000256" key="1">
    <source>
        <dbReference type="SAM" id="MobiDB-lite"/>
    </source>
</evidence>
<gene>
    <name evidence="2" type="ORF">ATANTOWER_024273</name>
</gene>
<sequence>MKKITGFRQKDNRRDVCLENELNTFFNGFSSETSSASSSPAHRQTDIPPSFDPELSCHTSNVLSSSSATYRSASPCLPSTKSEDAVATFASPFHLCVSRTQVKKQLVGLNRNKAAGLCQP</sequence>
<dbReference type="EMBL" id="JAHUTI010034987">
    <property type="protein sequence ID" value="MED6243646.1"/>
    <property type="molecule type" value="Genomic_DNA"/>
</dbReference>
<reference evidence="2 3" key="1">
    <citation type="submission" date="2021-07" db="EMBL/GenBank/DDBJ databases">
        <authorList>
            <person name="Palmer J.M."/>
        </authorList>
    </citation>
    <scope>NUCLEOTIDE SEQUENCE [LARGE SCALE GENOMIC DNA]</scope>
    <source>
        <strain evidence="2 3">AT_MEX2019</strain>
        <tissue evidence="2">Muscle</tissue>
    </source>
</reference>
<keyword evidence="3" id="KW-1185">Reference proteome</keyword>
<proteinExistence type="predicted"/>
<protein>
    <submittedName>
        <fullName evidence="2">Uncharacterized protein</fullName>
    </submittedName>
</protein>
<dbReference type="Proteomes" id="UP001345963">
    <property type="component" value="Unassembled WGS sequence"/>
</dbReference>
<accession>A0ABU7B0X7</accession>
<comment type="caution">
    <text evidence="2">The sequence shown here is derived from an EMBL/GenBank/DDBJ whole genome shotgun (WGS) entry which is preliminary data.</text>
</comment>
<organism evidence="2 3">
    <name type="scientific">Ataeniobius toweri</name>
    <dbReference type="NCBI Taxonomy" id="208326"/>
    <lineage>
        <taxon>Eukaryota</taxon>
        <taxon>Metazoa</taxon>
        <taxon>Chordata</taxon>
        <taxon>Craniata</taxon>
        <taxon>Vertebrata</taxon>
        <taxon>Euteleostomi</taxon>
        <taxon>Actinopterygii</taxon>
        <taxon>Neopterygii</taxon>
        <taxon>Teleostei</taxon>
        <taxon>Neoteleostei</taxon>
        <taxon>Acanthomorphata</taxon>
        <taxon>Ovalentaria</taxon>
        <taxon>Atherinomorphae</taxon>
        <taxon>Cyprinodontiformes</taxon>
        <taxon>Goodeidae</taxon>
        <taxon>Ataeniobius</taxon>
    </lineage>
</organism>
<evidence type="ECO:0000313" key="3">
    <source>
        <dbReference type="Proteomes" id="UP001345963"/>
    </source>
</evidence>